<evidence type="ECO:0000256" key="1">
    <source>
        <dbReference type="SAM" id="Phobius"/>
    </source>
</evidence>
<evidence type="ECO:0000313" key="2">
    <source>
        <dbReference type="Proteomes" id="UP001652661"/>
    </source>
</evidence>
<feature type="transmembrane region" description="Helical" evidence="1">
    <location>
        <begin position="17"/>
        <end position="37"/>
    </location>
</feature>
<accession>A0A6P4J3F5</accession>
<dbReference type="GeneID" id="108083923"/>
<gene>
    <name evidence="3" type="primary">LOC108083923</name>
</gene>
<name>A0A6P4J3F5_DROKI</name>
<keyword evidence="1" id="KW-0812">Transmembrane</keyword>
<dbReference type="RefSeq" id="XP_017035410.1">
    <property type="nucleotide sequence ID" value="XM_017179921.3"/>
</dbReference>
<reference evidence="3" key="1">
    <citation type="submission" date="2025-08" db="UniProtKB">
        <authorList>
            <consortium name="RefSeq"/>
        </authorList>
    </citation>
    <scope>IDENTIFICATION</scope>
    <source>
        <strain evidence="3">14028-0561.14</strain>
        <tissue evidence="3">Whole fly</tissue>
    </source>
</reference>
<protein>
    <submittedName>
        <fullName evidence="3">Uncharacterized protein</fullName>
    </submittedName>
</protein>
<organism evidence="2 3">
    <name type="scientific">Drosophila kikkawai</name>
    <name type="common">Fruit fly</name>
    <dbReference type="NCBI Taxonomy" id="30033"/>
    <lineage>
        <taxon>Eukaryota</taxon>
        <taxon>Metazoa</taxon>
        <taxon>Ecdysozoa</taxon>
        <taxon>Arthropoda</taxon>
        <taxon>Hexapoda</taxon>
        <taxon>Insecta</taxon>
        <taxon>Pterygota</taxon>
        <taxon>Neoptera</taxon>
        <taxon>Endopterygota</taxon>
        <taxon>Diptera</taxon>
        <taxon>Brachycera</taxon>
        <taxon>Muscomorpha</taxon>
        <taxon>Ephydroidea</taxon>
        <taxon>Drosophilidae</taxon>
        <taxon>Drosophila</taxon>
        <taxon>Sophophora</taxon>
    </lineage>
</organism>
<proteinExistence type="predicted"/>
<dbReference type="Proteomes" id="UP001652661">
    <property type="component" value="Chromosome 3R"/>
</dbReference>
<dbReference type="OrthoDB" id="7806722at2759"/>
<keyword evidence="2" id="KW-1185">Reference proteome</keyword>
<sequence>MNYNNLLLDIDNIPVKYFISAPAFIFVLFIFFYYWYLSVRECRRSRLRESTPLLGQLSEDQYQVY</sequence>
<keyword evidence="1" id="KW-0472">Membrane</keyword>
<keyword evidence="1" id="KW-1133">Transmembrane helix</keyword>
<dbReference type="AlphaFoldDB" id="A0A6P4J3F5"/>
<evidence type="ECO:0000313" key="3">
    <source>
        <dbReference type="RefSeq" id="XP_017035410.1"/>
    </source>
</evidence>